<feature type="chain" id="PRO_5045103244" description="Thiamine pyrimidine synthase" evidence="12">
    <location>
        <begin position="28"/>
        <end position="368"/>
    </location>
</feature>
<evidence type="ECO:0000256" key="1">
    <source>
        <dbReference type="ARBA" id="ARBA00003469"/>
    </source>
</evidence>
<dbReference type="RefSeq" id="WP_128219206.1">
    <property type="nucleotide sequence ID" value="NZ_CP034929.1"/>
</dbReference>
<dbReference type="PANTHER" id="PTHR31528:SF1">
    <property type="entry name" value="4-AMINO-5-HYDROXYMETHYL-2-METHYLPYRIMIDINE PHOSPHATE SYNTHASE THI11-RELATED"/>
    <property type="match status" value="1"/>
</dbReference>
<proteinExistence type="inferred from homology"/>
<accession>A0ABW1R2A9</accession>
<dbReference type="Gene3D" id="3.40.190.10">
    <property type="entry name" value="Periplasmic binding protein-like II"/>
    <property type="match status" value="2"/>
</dbReference>
<evidence type="ECO:0000256" key="10">
    <source>
        <dbReference type="ARBA" id="ARBA00033171"/>
    </source>
</evidence>
<name>A0ABW1R2A9_9ACTN</name>
<evidence type="ECO:0000256" key="11">
    <source>
        <dbReference type="ARBA" id="ARBA00048179"/>
    </source>
</evidence>
<keyword evidence="9" id="KW-0408">Iron</keyword>
<dbReference type="SUPFAM" id="SSF53850">
    <property type="entry name" value="Periplasmic binding protein-like II"/>
    <property type="match status" value="1"/>
</dbReference>
<protein>
    <recommendedName>
        <fullName evidence="10">Thiamine pyrimidine synthase</fullName>
    </recommendedName>
</protein>
<keyword evidence="6" id="KW-0479">Metal-binding</keyword>
<evidence type="ECO:0000256" key="2">
    <source>
        <dbReference type="ARBA" id="ARBA00004948"/>
    </source>
</evidence>
<dbReference type="InterPro" id="IPR015168">
    <property type="entry name" value="SsuA/THI5"/>
</dbReference>
<dbReference type="Pfam" id="PF09084">
    <property type="entry name" value="NMT1"/>
    <property type="match status" value="1"/>
</dbReference>
<evidence type="ECO:0000256" key="7">
    <source>
        <dbReference type="ARBA" id="ARBA00022898"/>
    </source>
</evidence>
<dbReference type="EMBL" id="JBHSQI010000009">
    <property type="protein sequence ID" value="MFC6154743.1"/>
    <property type="molecule type" value="Genomic_DNA"/>
</dbReference>
<dbReference type="PROSITE" id="PS51257">
    <property type="entry name" value="PROKAR_LIPOPROTEIN"/>
    <property type="match status" value="1"/>
</dbReference>
<keyword evidence="12" id="KW-0732">Signal</keyword>
<comment type="function">
    <text evidence="1">Responsible for the formation of the pyrimidine heterocycle in the thiamine biosynthesis pathway. Catalyzes the formation of hydroxymethylpyrimidine phosphate (HMP-P) from histidine and pyridoxal phosphate (PLP). The protein uses PLP and the active site histidine to form HMP-P, generating an inactive enzyme. The enzyme can only undergo a single turnover, which suggests it is a suicide enzyme.</text>
</comment>
<evidence type="ECO:0000256" key="8">
    <source>
        <dbReference type="ARBA" id="ARBA00022977"/>
    </source>
</evidence>
<evidence type="ECO:0000256" key="12">
    <source>
        <dbReference type="SAM" id="SignalP"/>
    </source>
</evidence>
<dbReference type="PANTHER" id="PTHR31528">
    <property type="entry name" value="4-AMINO-5-HYDROXYMETHYL-2-METHYLPYRIMIDINE PHOSPHATE SYNTHASE THI11-RELATED"/>
    <property type="match status" value="1"/>
</dbReference>
<feature type="domain" description="SsuA/THI5-like" evidence="13">
    <location>
        <begin position="73"/>
        <end position="273"/>
    </location>
</feature>
<evidence type="ECO:0000313" key="14">
    <source>
        <dbReference type="EMBL" id="MFC6154743.1"/>
    </source>
</evidence>
<evidence type="ECO:0000259" key="13">
    <source>
        <dbReference type="Pfam" id="PF09084"/>
    </source>
</evidence>
<organism evidence="14 15">
    <name type="scientific">Nocardioides yefusunii</name>
    <dbReference type="NCBI Taxonomy" id="2500546"/>
    <lineage>
        <taxon>Bacteria</taxon>
        <taxon>Bacillati</taxon>
        <taxon>Actinomycetota</taxon>
        <taxon>Actinomycetes</taxon>
        <taxon>Propionibacteriales</taxon>
        <taxon>Nocardioidaceae</taxon>
        <taxon>Nocardioides</taxon>
    </lineage>
</organism>
<keyword evidence="5" id="KW-0808">Transferase</keyword>
<reference evidence="15" key="1">
    <citation type="journal article" date="2019" name="Int. J. Syst. Evol. Microbiol.">
        <title>The Global Catalogue of Microorganisms (GCM) 10K type strain sequencing project: providing services to taxonomists for standard genome sequencing and annotation.</title>
        <authorList>
            <consortium name="The Broad Institute Genomics Platform"/>
            <consortium name="The Broad Institute Genome Sequencing Center for Infectious Disease"/>
            <person name="Wu L."/>
            <person name="Ma J."/>
        </authorList>
    </citation>
    <scope>NUCLEOTIDE SEQUENCE [LARGE SCALE GENOMIC DNA]</scope>
    <source>
        <strain evidence="15">DFY28</strain>
    </source>
</reference>
<keyword evidence="15" id="KW-1185">Reference proteome</keyword>
<evidence type="ECO:0000256" key="3">
    <source>
        <dbReference type="ARBA" id="ARBA00009406"/>
    </source>
</evidence>
<feature type="signal peptide" evidence="12">
    <location>
        <begin position="1"/>
        <end position="27"/>
    </location>
</feature>
<dbReference type="InterPro" id="IPR027939">
    <property type="entry name" value="NMT1/THI5"/>
</dbReference>
<comment type="subunit">
    <text evidence="4">Homodimer.</text>
</comment>
<comment type="similarity">
    <text evidence="3">Belongs to the NMT1/THI5 family.</text>
</comment>
<evidence type="ECO:0000256" key="4">
    <source>
        <dbReference type="ARBA" id="ARBA00011738"/>
    </source>
</evidence>
<evidence type="ECO:0000313" key="15">
    <source>
        <dbReference type="Proteomes" id="UP001596098"/>
    </source>
</evidence>
<sequence length="368" mass="38471">MASRPRTSGLRRTFAALGAVALLGGLAACGSDDEPEAGERGSAISAERCAENEAAGPVTYMSSYYWQASASILEVIAADKLGYFNDLCLDVELQAGTDTIQAAKLVASGKVSVAAISQQDVITNNANGIKVTGVSSYSNAGAEVLITNDDVTELKQLKGTKLGHKGWVPLSLTAMLAENGIDAAKDVEQIKVGYDPTVLTRGQVDSLTGFLSNDVRQLEAAGEKVTVFKPADFGVADSLGGLAVNPEFAEKHPTAVQDFLRAAFKAFQYCAEDAHVDECIELQGEQAGAESDPAHEKGVWTTESKLAAENPLPGKFGSVDLDNVVKMAAQVGTFAGLEVTAEEAKSYFDPSFGDAVVDDSGAVVWPAP</sequence>
<gene>
    <name evidence="14" type="ORF">ACFPWU_13825</name>
</gene>
<comment type="caution">
    <text evidence="14">The sequence shown here is derived from an EMBL/GenBank/DDBJ whole genome shotgun (WGS) entry which is preliminary data.</text>
</comment>
<comment type="pathway">
    <text evidence="2">Cofactor biosynthesis; thiamine diphosphate biosynthesis.</text>
</comment>
<keyword evidence="8" id="KW-0784">Thiamine biosynthesis</keyword>
<evidence type="ECO:0000256" key="5">
    <source>
        <dbReference type="ARBA" id="ARBA00022679"/>
    </source>
</evidence>
<comment type="catalytic activity">
    <reaction evidence="11">
        <text>N(6)-(pyridoxal phosphate)-L-lysyl-[4-amino-5-hydroxymethyl-2-methylpyrimidine phosphate synthase] + L-histidyl-[4-amino-5-hydroxymethyl-2-methylpyrimidine phosphate synthase] + 2 Fe(3+) + 4 H2O = L-lysyl-[4-amino-5-hydroxymethyl-2-methylpyrimidine phosphate synthase] + (2S)-2-amino-5-hydroxy-4-oxopentanoyl-[4-amino-5-hydroxymethyl-2-methylpyrimidine phosphate synthase] + 4-amino-2-methyl-5-(phosphooxymethyl)pyrimidine + 3-oxopropanoate + 2 Fe(2+) + 2 H(+)</text>
        <dbReference type="Rhea" id="RHEA:65756"/>
        <dbReference type="Rhea" id="RHEA-COMP:16892"/>
        <dbReference type="Rhea" id="RHEA-COMP:16893"/>
        <dbReference type="Rhea" id="RHEA-COMP:16894"/>
        <dbReference type="Rhea" id="RHEA-COMP:16895"/>
        <dbReference type="ChEBI" id="CHEBI:15377"/>
        <dbReference type="ChEBI" id="CHEBI:15378"/>
        <dbReference type="ChEBI" id="CHEBI:29033"/>
        <dbReference type="ChEBI" id="CHEBI:29034"/>
        <dbReference type="ChEBI" id="CHEBI:29969"/>
        <dbReference type="ChEBI" id="CHEBI:29979"/>
        <dbReference type="ChEBI" id="CHEBI:33190"/>
        <dbReference type="ChEBI" id="CHEBI:58354"/>
        <dbReference type="ChEBI" id="CHEBI:143915"/>
        <dbReference type="ChEBI" id="CHEBI:157692"/>
    </reaction>
    <physiologicalReaction direction="left-to-right" evidence="11">
        <dbReference type="Rhea" id="RHEA:65757"/>
    </physiologicalReaction>
</comment>
<keyword evidence="7" id="KW-0663">Pyridoxal phosphate</keyword>
<evidence type="ECO:0000256" key="6">
    <source>
        <dbReference type="ARBA" id="ARBA00022723"/>
    </source>
</evidence>
<dbReference type="Proteomes" id="UP001596098">
    <property type="component" value="Unassembled WGS sequence"/>
</dbReference>
<evidence type="ECO:0000256" key="9">
    <source>
        <dbReference type="ARBA" id="ARBA00023004"/>
    </source>
</evidence>